<accession>A0A1J0R8B8</accession>
<dbReference type="SUPFAM" id="SSF58087">
    <property type="entry name" value="Variant surface glycoprotein (N-terminal domain)"/>
    <property type="match status" value="1"/>
</dbReference>
<evidence type="ECO:0000313" key="9">
    <source>
        <dbReference type="EMBL" id="APD74062.1"/>
    </source>
</evidence>
<dbReference type="GO" id="GO:0042783">
    <property type="term" value="P:symbiont-mediated evasion of host immune response"/>
    <property type="evidence" value="ECO:0007669"/>
    <property type="project" value="InterPro"/>
</dbReference>
<organism evidence="9">
    <name type="scientific">Trypanosoma brucei</name>
    <dbReference type="NCBI Taxonomy" id="5691"/>
    <lineage>
        <taxon>Eukaryota</taxon>
        <taxon>Discoba</taxon>
        <taxon>Euglenozoa</taxon>
        <taxon>Kinetoplastea</taxon>
        <taxon>Metakinetoplastina</taxon>
        <taxon>Trypanosomatida</taxon>
        <taxon>Trypanosomatidae</taxon>
        <taxon>Trypanosoma</taxon>
    </lineage>
</organism>
<dbReference type="Gene3D" id="3.90.150.10">
    <property type="entry name" value="Variant Surface Glycoprotein, subunit A domain 1"/>
    <property type="match status" value="1"/>
</dbReference>
<evidence type="ECO:0000256" key="3">
    <source>
        <dbReference type="ARBA" id="ARBA00022622"/>
    </source>
</evidence>
<dbReference type="VEuPathDB" id="TriTrypDB:Tb927.5.4770"/>
<evidence type="ECO:0000256" key="2">
    <source>
        <dbReference type="ARBA" id="ARBA00022475"/>
    </source>
</evidence>
<keyword evidence="3" id="KW-0336">GPI-anchor</keyword>
<dbReference type="GO" id="GO:0005886">
    <property type="term" value="C:plasma membrane"/>
    <property type="evidence" value="ECO:0007669"/>
    <property type="project" value="UniProtKB-SubCell"/>
</dbReference>
<evidence type="ECO:0000256" key="1">
    <source>
        <dbReference type="ARBA" id="ARBA00004609"/>
    </source>
</evidence>
<dbReference type="InterPro" id="IPR001812">
    <property type="entry name" value="Trypano_VSG_A_N_dom"/>
</dbReference>
<dbReference type="VEuPathDB" id="TriTrypDB:Tb427_000230200"/>
<dbReference type="AlphaFoldDB" id="A0A1J0R8B8"/>
<name>A0A1J0R8B8_9TRYP</name>
<comment type="subcellular location">
    <subcellularLocation>
        <location evidence="1">Cell membrane</location>
        <topology evidence="1">Lipid-anchor</topology>
        <topology evidence="1">GPI-anchor</topology>
    </subcellularLocation>
</comment>
<evidence type="ECO:0000256" key="5">
    <source>
        <dbReference type="ARBA" id="ARBA00023180"/>
    </source>
</evidence>
<reference evidence="9" key="1">
    <citation type="submission" date="2016-08" db="EMBL/GenBank/DDBJ databases">
        <title>VSG repertoire of Trypanosoma brucei EATRO 1125.</title>
        <authorList>
            <person name="Cross G.A."/>
        </authorList>
    </citation>
    <scope>NUCLEOTIDE SEQUENCE</scope>
    <source>
        <strain evidence="9">EATRO 1125</strain>
    </source>
</reference>
<evidence type="ECO:0000256" key="6">
    <source>
        <dbReference type="ARBA" id="ARBA00023288"/>
    </source>
</evidence>
<protein>
    <submittedName>
        <fullName evidence="9">Variant surface glycoprotein 1125.2579</fullName>
    </submittedName>
</protein>
<dbReference type="Gene3D" id="1.10.470.10">
    <property type="entry name" value="Variant Surface Glycoprotein, subunit A, domain 2"/>
    <property type="match status" value="1"/>
</dbReference>
<sequence>MKAESVKARKAIAKVLSLTKYKVILMTQGASLLAVLMLRGGAVSQVAEATYKMPLKSTGWQLLCDIGAALVAKSAQAAAVSEAQRNRARHLLQQQLRAEITASTVDDEETEKRFFTIAFYLKHEAAKALKDLTAEGEPPNAKAIRTANFALCYTMKLMVIATGSTTSGQNGCISQHASNEAEPVVGYAQLATAYGNCAALEGSPITGFDPSTVVDNKGLKKITTTAGNTIAATEKHCRLLTTAANEGYGDDDTAGDTVNMAGGILKVTSTAGVNYNAHNTLTGAAAAETKIIKAAFDAIKEIPLKPEDYTNKDINELKTDANFQEALKAIYNVDQAKTVNALETEIERAFPAKGTPFTQQIWDKLRDTKLPYALAEQPENTKIGTIEDIEILVKIINNFTGEKLKMEKKQQNSNHKQNATQKPLKKRNQ</sequence>
<feature type="region of interest" description="Disordered" evidence="7">
    <location>
        <begin position="406"/>
        <end position="429"/>
    </location>
</feature>
<proteinExistence type="predicted"/>
<feature type="domain" description="Trypanosome variant surface glycoprotein A-type N-terminal" evidence="8">
    <location>
        <begin position="41"/>
        <end position="395"/>
    </location>
</feature>
<keyword evidence="4" id="KW-0472">Membrane</keyword>
<feature type="compositionally biased region" description="Polar residues" evidence="7">
    <location>
        <begin position="411"/>
        <end position="421"/>
    </location>
</feature>
<evidence type="ECO:0000256" key="4">
    <source>
        <dbReference type="ARBA" id="ARBA00023136"/>
    </source>
</evidence>
<dbReference type="EMBL" id="KX700106">
    <property type="protein sequence ID" value="APD74062.1"/>
    <property type="molecule type" value="Genomic_DNA"/>
</dbReference>
<keyword evidence="5" id="KW-0325">Glycoprotein</keyword>
<dbReference type="Pfam" id="PF00913">
    <property type="entry name" value="Trypan_glycop"/>
    <property type="match status" value="1"/>
</dbReference>
<evidence type="ECO:0000256" key="7">
    <source>
        <dbReference type="SAM" id="MobiDB-lite"/>
    </source>
</evidence>
<keyword evidence="2" id="KW-1003">Cell membrane</keyword>
<dbReference type="GO" id="GO:0098552">
    <property type="term" value="C:side of membrane"/>
    <property type="evidence" value="ECO:0007669"/>
    <property type="project" value="UniProtKB-KW"/>
</dbReference>
<evidence type="ECO:0000259" key="8">
    <source>
        <dbReference type="Pfam" id="PF00913"/>
    </source>
</evidence>
<keyword evidence="6" id="KW-0449">Lipoprotein</keyword>